<dbReference type="Proteomes" id="UP000051952">
    <property type="component" value="Unassembled WGS sequence"/>
</dbReference>
<feature type="transmembrane region" description="Helical" evidence="1">
    <location>
        <begin position="495"/>
        <end position="517"/>
    </location>
</feature>
<dbReference type="EMBL" id="CYKH01000264">
    <property type="protein sequence ID" value="CUF20612.1"/>
    <property type="molecule type" value="Genomic_DNA"/>
</dbReference>
<name>A0A0S4IQP3_BODSA</name>
<feature type="transmembrane region" description="Helical" evidence="1">
    <location>
        <begin position="466"/>
        <end position="489"/>
    </location>
</feature>
<organism evidence="2 3">
    <name type="scientific">Bodo saltans</name>
    <name type="common">Flagellated protozoan</name>
    <dbReference type="NCBI Taxonomy" id="75058"/>
    <lineage>
        <taxon>Eukaryota</taxon>
        <taxon>Discoba</taxon>
        <taxon>Euglenozoa</taxon>
        <taxon>Kinetoplastea</taxon>
        <taxon>Metakinetoplastina</taxon>
        <taxon>Eubodonida</taxon>
        <taxon>Bodonidae</taxon>
        <taxon>Bodo</taxon>
    </lineage>
</organism>
<keyword evidence="3" id="KW-1185">Reference proteome</keyword>
<proteinExistence type="predicted"/>
<keyword evidence="1" id="KW-1133">Transmembrane helix</keyword>
<keyword evidence="1" id="KW-0472">Membrane</keyword>
<gene>
    <name evidence="2" type="ORF">BSAL_60155</name>
</gene>
<sequence length="556" mass="57366">MLDVQDNTQLSGPIVPALFTSTKRGDAVSGSDLYVCLPDKGTIENAGATSALALITSDLSQYSFAPISCSATSLAPSSVAPVHSPTNSSHITPIDLSPALQSAMASVVYAALLSGGAGTLGRGSVPAIQRASASLRLAARCNAALTATNVTASYNDGNTMFSDLADNPLGVSIPVGAVDMSAAGGAAVMNGVLVVIIGATLHACALLQRCVRHRATSMLVKHRTISTTVVSDAAHTSASLLPASRLPGSLAVPYETLLQPGIGACVTLMVSSARTPASVACGVIVSIVWMLLPVYSVFAVVVRGGRVHDGVFALRSVSVGDTRQTKTSRRHPPSAVARALSAVQRAHRYATHATARWTVRTAAEMRAVKQYRRREEKYQSSHREYASYLLENMEAVFGGYIGGREWYFAVDWGVALVGGAVMGGAEAASYDGDACGAAVWGTWCAVVLGVVQVGALVALRPNSVRLELWSGIVLGLLGLLSVVLSLAGSDGAAESIAVVASLLALVLVVVLSVGTLAGKWMGRMEMVDSSTAAQEGESGIAIGDVKVAHRKRAISA</sequence>
<dbReference type="AlphaFoldDB" id="A0A0S4IQP3"/>
<feature type="transmembrane region" description="Helical" evidence="1">
    <location>
        <begin position="437"/>
        <end position="459"/>
    </location>
</feature>
<keyword evidence="1" id="KW-0812">Transmembrane</keyword>
<feature type="transmembrane region" description="Helical" evidence="1">
    <location>
        <begin position="277"/>
        <end position="302"/>
    </location>
</feature>
<evidence type="ECO:0000256" key="1">
    <source>
        <dbReference type="SAM" id="Phobius"/>
    </source>
</evidence>
<evidence type="ECO:0000313" key="2">
    <source>
        <dbReference type="EMBL" id="CUF20612.1"/>
    </source>
</evidence>
<accession>A0A0S4IQP3</accession>
<evidence type="ECO:0000313" key="3">
    <source>
        <dbReference type="Proteomes" id="UP000051952"/>
    </source>
</evidence>
<reference evidence="3" key="1">
    <citation type="submission" date="2015-09" db="EMBL/GenBank/DDBJ databases">
        <authorList>
            <consortium name="Pathogen Informatics"/>
        </authorList>
    </citation>
    <scope>NUCLEOTIDE SEQUENCE [LARGE SCALE GENOMIC DNA]</scope>
    <source>
        <strain evidence="3">Lake Konstanz</strain>
    </source>
</reference>
<dbReference type="VEuPathDB" id="TriTrypDB:BSAL_60155"/>
<protein>
    <submittedName>
        <fullName evidence="2">GP46-like surface antigen, putative</fullName>
    </submittedName>
</protein>